<feature type="compositionally biased region" description="Basic and acidic residues" evidence="1">
    <location>
        <begin position="117"/>
        <end position="158"/>
    </location>
</feature>
<accession>A0A4U7B780</accession>
<evidence type="ECO:0000256" key="1">
    <source>
        <dbReference type="SAM" id="MobiDB-lite"/>
    </source>
</evidence>
<comment type="caution">
    <text evidence="2">The sequence shown here is derived from an EMBL/GenBank/DDBJ whole genome shotgun (WGS) entry which is preliminary data.</text>
</comment>
<proteinExistence type="predicted"/>
<evidence type="ECO:0000313" key="3">
    <source>
        <dbReference type="Proteomes" id="UP000308133"/>
    </source>
</evidence>
<name>A0A4U7B780_9PEZI</name>
<dbReference type="EMBL" id="PTQR01000054">
    <property type="protein sequence ID" value="TKX23387.1"/>
    <property type="molecule type" value="Genomic_DNA"/>
</dbReference>
<dbReference type="Proteomes" id="UP000308133">
    <property type="component" value="Unassembled WGS sequence"/>
</dbReference>
<dbReference type="AlphaFoldDB" id="A0A4U7B780"/>
<evidence type="ECO:0000313" key="2">
    <source>
        <dbReference type="EMBL" id="TKX23387.1"/>
    </source>
</evidence>
<gene>
    <name evidence="2" type="ORF">C1H76_4455</name>
</gene>
<protein>
    <submittedName>
        <fullName evidence="2">Uncharacterized protein</fullName>
    </submittedName>
</protein>
<organism evidence="2 3">
    <name type="scientific">Elsinoe australis</name>
    <dbReference type="NCBI Taxonomy" id="40998"/>
    <lineage>
        <taxon>Eukaryota</taxon>
        <taxon>Fungi</taxon>
        <taxon>Dikarya</taxon>
        <taxon>Ascomycota</taxon>
        <taxon>Pezizomycotina</taxon>
        <taxon>Dothideomycetes</taxon>
        <taxon>Dothideomycetidae</taxon>
        <taxon>Myriangiales</taxon>
        <taxon>Elsinoaceae</taxon>
        <taxon>Elsinoe</taxon>
    </lineage>
</organism>
<reference evidence="2 3" key="1">
    <citation type="submission" date="2018-02" db="EMBL/GenBank/DDBJ databases">
        <title>Draft genome sequences of Elsinoe sp., causing black scab on jojoba.</title>
        <authorList>
            <person name="Stodart B."/>
            <person name="Jeffress S."/>
            <person name="Ash G."/>
            <person name="Arun Chinnappa K."/>
        </authorList>
    </citation>
    <scope>NUCLEOTIDE SEQUENCE [LARGE SCALE GENOMIC DNA]</scope>
    <source>
        <strain evidence="2 3">Hillstone_2</strain>
    </source>
</reference>
<sequence length="176" mass="20442">MAPNRALQNPRAEESQLSANRLTARERTRRARLSLTQADFERQKKADAEYLRRGKEVFKETDVYKDAITDAERKRLLDGEVDRLTRERKVSGNHHSLVPTDYKGTQARHFTSWFESRAGDDAPDLKRDYETEQEEKKKKEAERIKNEPKVKEEPKDNGGHPTDVWALGNTYMPGRS</sequence>
<feature type="region of interest" description="Disordered" evidence="1">
    <location>
        <begin position="114"/>
        <end position="176"/>
    </location>
</feature>
<feature type="region of interest" description="Disordered" evidence="1">
    <location>
        <begin position="1"/>
        <end position="30"/>
    </location>
</feature>